<dbReference type="Pfam" id="PF07859">
    <property type="entry name" value="Abhydrolase_3"/>
    <property type="match status" value="1"/>
</dbReference>
<dbReference type="PANTHER" id="PTHR48081:SF25">
    <property type="entry name" value="PUTATIVE (AFU_ORTHOLOGUE AFUA_3G11560)-RELATED"/>
    <property type="match status" value="1"/>
</dbReference>
<dbReference type="RefSeq" id="XP_001597653.1">
    <property type="nucleotide sequence ID" value="XM_001597603.1"/>
</dbReference>
<dbReference type="PANTHER" id="PTHR48081">
    <property type="entry name" value="AB HYDROLASE SUPERFAMILY PROTEIN C4A8.06C"/>
    <property type="match status" value="1"/>
</dbReference>
<accession>A0A1D9PU53</accession>
<reference evidence="6" key="1">
    <citation type="journal article" date="2017" name="Genome Biol. Evol.">
        <title>The complete genome sequence of the phytopathogenic fungus Sclerotinia sclerotiorum reveals insights into the genome architecture of broad host range pathogens.</title>
        <authorList>
            <person name="Derbyshire M."/>
            <person name="Denton-Giles M."/>
            <person name="Hegedus D."/>
            <person name="Seifbarghy S."/>
            <person name="Rollins J."/>
            <person name="van Kan J."/>
            <person name="Seidl M.F."/>
            <person name="Faino L."/>
            <person name="Mbengue M."/>
            <person name="Navaud O."/>
            <person name="Raffaele S."/>
            <person name="Hammond-Kosack K."/>
            <person name="Heard S."/>
            <person name="Oliver R."/>
        </authorList>
    </citation>
    <scope>NUCLEOTIDE SEQUENCE [LARGE SCALE GENOMIC DNA]</scope>
    <source>
        <strain evidence="6">ATCC 18683 / 1980 / Ss-1</strain>
    </source>
</reference>
<comment type="similarity">
    <text evidence="1">Belongs to the 'GDXG' lipolytic enzyme family.</text>
</comment>
<feature type="domain" description="Alpha/beta hydrolase fold-3" evidence="4">
    <location>
        <begin position="164"/>
        <end position="408"/>
    </location>
</feature>
<evidence type="ECO:0000256" key="1">
    <source>
        <dbReference type="ARBA" id="ARBA00010515"/>
    </source>
</evidence>
<dbReference type="InterPro" id="IPR050300">
    <property type="entry name" value="GDXG_lipolytic_enzyme"/>
</dbReference>
<dbReference type="Gene3D" id="3.40.50.1820">
    <property type="entry name" value="alpha/beta hydrolase"/>
    <property type="match status" value="1"/>
</dbReference>
<dbReference type="KEGG" id="ssl:SS1G_01849"/>
<dbReference type="EMBL" id="CP017814">
    <property type="protein sequence ID" value="APA05783.1"/>
    <property type="molecule type" value="Genomic_DNA"/>
</dbReference>
<evidence type="ECO:0000259" key="4">
    <source>
        <dbReference type="Pfam" id="PF07859"/>
    </source>
</evidence>
<keyword evidence="2" id="KW-0378">Hydrolase</keyword>
<evidence type="ECO:0000256" key="2">
    <source>
        <dbReference type="ARBA" id="ARBA00022801"/>
    </source>
</evidence>
<name>A0A1D9PU53_SCLS1</name>
<evidence type="ECO:0000313" key="6">
    <source>
        <dbReference type="Proteomes" id="UP000177798"/>
    </source>
</evidence>
<evidence type="ECO:0000256" key="3">
    <source>
        <dbReference type="PROSITE-ProRule" id="PRU10038"/>
    </source>
</evidence>
<organism evidence="5 6">
    <name type="scientific">Sclerotinia sclerotiorum (strain ATCC 18683 / 1980 / Ss-1)</name>
    <name type="common">White mold</name>
    <name type="synonym">Whetzelinia sclerotiorum</name>
    <dbReference type="NCBI Taxonomy" id="665079"/>
    <lineage>
        <taxon>Eukaryota</taxon>
        <taxon>Fungi</taxon>
        <taxon>Dikarya</taxon>
        <taxon>Ascomycota</taxon>
        <taxon>Pezizomycotina</taxon>
        <taxon>Leotiomycetes</taxon>
        <taxon>Helotiales</taxon>
        <taxon>Sclerotiniaceae</taxon>
        <taxon>Sclerotinia</taxon>
    </lineage>
</organism>
<dbReference type="SUPFAM" id="SSF53474">
    <property type="entry name" value="alpha/beta-Hydrolases"/>
    <property type="match status" value="1"/>
</dbReference>
<dbReference type="InterPro" id="IPR002168">
    <property type="entry name" value="Lipase_GDXG_HIS_AS"/>
</dbReference>
<feature type="active site" evidence="3">
    <location>
        <position position="245"/>
    </location>
</feature>
<proteinExistence type="inferred from homology"/>
<sequence length="501" mass="55718">MDISPLGIAKVTIPNLPLIIKTTILALFSRSPNASVQDVITELIVTAARPMLSTPAAILKSQIQSQIDWGIWGQMWIAKYTIPRPQDDCSADTGVYSARDALVKAIEELGGEQNAFDLPETVDVEAEWTGYRHGVSIFARRPNIPEHEQYRTMMREVATNGPTILYFHGGAFCLMDPVTHRPTTSALAQQTYGRCFSVRYRLAPQDPFPSALLDALIAYLSLISPPHDSFHEPVPPGKIILSGDSSGAGLATSLLLLLKTLNRMGINSIRFHGIDVPINANEIAGLAITSPWLDISRSLPSVTRNAQYDMIAPPSSDYTAPHPNFPHDSVWPARAPRVETYCEALMVTHPLVSPLAANKEHWRGVAPVYISVGWESMQDEAEILARRIHEAGGTIIFDGYVGMPHCFAMMPWNEAGRTAFNNCARFCVEAVHGRVAKRSFGLWTNKHGKSESIQLENLGMCNNERKVDLDDFLVNELLEKQKRWRIDLERSLRGCEKTRQR</sequence>
<dbReference type="OMA" id="DPCTHRV"/>
<gene>
    <name evidence="5" type="ORF">sscle_01g005530</name>
</gene>
<dbReference type="InterPro" id="IPR013094">
    <property type="entry name" value="AB_hydrolase_3"/>
</dbReference>
<dbReference type="AlphaFoldDB" id="A0A1D9PU53"/>
<evidence type="ECO:0000313" key="5">
    <source>
        <dbReference type="EMBL" id="APA05783.1"/>
    </source>
</evidence>
<dbReference type="InterPro" id="IPR029058">
    <property type="entry name" value="AB_hydrolase_fold"/>
</dbReference>
<protein>
    <recommendedName>
        <fullName evidence="4">Alpha/beta hydrolase fold-3 domain-containing protein</fullName>
    </recommendedName>
</protein>
<dbReference type="PROSITE" id="PS01173">
    <property type="entry name" value="LIPASE_GDXG_HIS"/>
    <property type="match status" value="1"/>
</dbReference>
<dbReference type="OrthoDB" id="5354320at2759"/>
<dbReference type="Proteomes" id="UP000177798">
    <property type="component" value="Chromosome 1"/>
</dbReference>
<dbReference type="VEuPathDB" id="FungiDB:sscle_01g005530"/>
<dbReference type="PROSITE" id="PS01174">
    <property type="entry name" value="LIPASE_GDXG_SER"/>
    <property type="match status" value="1"/>
</dbReference>
<dbReference type="GO" id="GO:0016787">
    <property type="term" value="F:hydrolase activity"/>
    <property type="evidence" value="ECO:0007669"/>
    <property type="project" value="UniProtKB-KW"/>
</dbReference>
<dbReference type="InterPro" id="IPR033140">
    <property type="entry name" value="Lipase_GDXG_put_SER_AS"/>
</dbReference>